<sequence length="537" mass="60283">MMMTVYSEAYKEVVSKDVSIRRAALEYVSGRIAFGKKSGPKNYLTDEEEKELVYFVSGCVEVEYSCSRTDVILLVEEVLYRKGIRDTVVSHGWWEAFKRRHPEITLCKPEPLSHVHLAGSHLDVLSCHFEELESTLRDNDIIDSPSVIFNIDESGFLLDPKSPLVVCHRGQQHPSSLSSGNKSQITVVACYNAAGYVIPPFVIFSGKNFKQELTNGEISETMSQETVSSHEICVSSSVISDDSNTDITLNDFTKEELTRFQKRKEEGYNIPGDKRYELWLKQFPRHSTPHFNESQIDSPVGSPLIHTSTMSCILKSKTKEIKLPKPKQCSSTRVLTSSKNLRRLEEKQRKKEEKLMVKEKRKQEREAKKQLKLKYFNESTNIDKENAGRSDSTASKVSRQCTRAIAGNSDSTVSAVSRQCTRAKAGKSDSTISAVQRQNVTKAKTGTGARSTGSTGTRAKTDDDYATQAARSVRFNVPSSNESFAECPICGRVYGSEDDTSLWICCDKCNQWPGFDYDCTELEGNVIPKLFFCKNCS</sequence>
<dbReference type="InParanoid" id="A0A1X7VJV8"/>
<dbReference type="InterPro" id="IPR011011">
    <property type="entry name" value="Znf_FYVE_PHD"/>
</dbReference>
<feature type="region of interest" description="Disordered" evidence="1">
    <location>
        <begin position="431"/>
        <end position="463"/>
    </location>
</feature>
<evidence type="ECO:0000313" key="2">
    <source>
        <dbReference type="EnsemblMetazoa" id="Aqu2.1.40209_001"/>
    </source>
</evidence>
<reference evidence="2" key="1">
    <citation type="submission" date="2017-05" db="UniProtKB">
        <authorList>
            <consortium name="EnsemblMetazoa"/>
        </authorList>
    </citation>
    <scope>IDENTIFICATION</scope>
</reference>
<dbReference type="OrthoDB" id="10058523at2759"/>
<dbReference type="SUPFAM" id="SSF57903">
    <property type="entry name" value="FYVE/PHD zinc finger"/>
    <property type="match status" value="1"/>
</dbReference>
<protein>
    <submittedName>
        <fullName evidence="2">Uncharacterized protein</fullName>
    </submittedName>
</protein>
<feature type="region of interest" description="Disordered" evidence="1">
    <location>
        <begin position="346"/>
        <end position="368"/>
    </location>
</feature>
<dbReference type="EnsemblMetazoa" id="Aqu2.1.40209_001">
    <property type="protein sequence ID" value="Aqu2.1.40209_001"/>
    <property type="gene ID" value="Aqu2.1.40209"/>
</dbReference>
<dbReference type="AlphaFoldDB" id="A0A1X7VJV8"/>
<name>A0A1X7VJV8_AMPQE</name>
<feature type="compositionally biased region" description="Polar residues" evidence="1">
    <location>
        <begin position="431"/>
        <end position="440"/>
    </location>
</feature>
<accession>A0A1X7VJV8</accession>
<feature type="compositionally biased region" description="Low complexity" evidence="1">
    <location>
        <begin position="441"/>
        <end position="458"/>
    </location>
</feature>
<evidence type="ECO:0000256" key="1">
    <source>
        <dbReference type="SAM" id="MobiDB-lite"/>
    </source>
</evidence>
<organism evidence="2">
    <name type="scientific">Amphimedon queenslandica</name>
    <name type="common">Sponge</name>
    <dbReference type="NCBI Taxonomy" id="400682"/>
    <lineage>
        <taxon>Eukaryota</taxon>
        <taxon>Metazoa</taxon>
        <taxon>Porifera</taxon>
        <taxon>Demospongiae</taxon>
        <taxon>Heteroscleromorpha</taxon>
        <taxon>Haplosclerida</taxon>
        <taxon>Niphatidae</taxon>
        <taxon>Amphimedon</taxon>
    </lineage>
</organism>
<dbReference type="CDD" id="cd15517">
    <property type="entry name" value="PHD_TCF19_like"/>
    <property type="match status" value="1"/>
</dbReference>
<proteinExistence type="predicted"/>
<dbReference type="InterPro" id="IPR013083">
    <property type="entry name" value="Znf_RING/FYVE/PHD"/>
</dbReference>
<dbReference type="Gene3D" id="3.30.40.10">
    <property type="entry name" value="Zinc/RING finger domain, C3HC4 (zinc finger)"/>
    <property type="match status" value="1"/>
</dbReference>